<dbReference type="EMBL" id="CP006842">
    <property type="protein sequence ID" value="AHW63026.1"/>
    <property type="molecule type" value="Genomic_DNA"/>
</dbReference>
<accession>X5E8M5</accession>
<feature type="domain" description="Heparan-alpha-glucosaminide N-acetyltransferase catalytic" evidence="2">
    <location>
        <begin position="25"/>
        <end position="229"/>
    </location>
</feature>
<dbReference type="InterPro" id="IPR012429">
    <property type="entry name" value="HGSNAT_cat"/>
</dbReference>
<sequence length="392" mass="41882">MRKHDNQGFAGSAERHLVSLEPPARMPGVDLARGLAVFGMFAAHLLVTADLRWSEPGTWSGIVDGRSSVLFATLAGLSLGMTTGTSGHTDDPRLSLRRRRLRVRAALLWGLGILITLTWVPVNVILPAYGALFVLGAMLLTLHPRTLFLIAAVLAVVMPFVVGAINQVWAGSGPEEPDRLSILLGWHFPFPLWTAFLAAGLGTGKILGSTTADNRQAWQLLAAGTALAVAGYAVIGPIGNYFMEQRAGAGETDLPVWLLSNLQDRPHSSGVGETVGSGGFTLAVIAVCVLLGSTGFRHIVWPIRVVGSMPLTAYTAHLLIWAAWMFGEDRTVTGTDAMDGFRALDPFWPMVLCVTGGCVLWLLLFGKGPLERLLTRVSVAVVPQSGSHSRLP</sequence>
<dbReference type="AlphaFoldDB" id="X5E8M5"/>
<dbReference type="RefSeq" id="WP_052539557.1">
    <property type="nucleotide sequence ID" value="NZ_CP006842.1"/>
</dbReference>
<evidence type="ECO:0000313" key="4">
    <source>
        <dbReference type="Proteomes" id="UP000023703"/>
    </source>
</evidence>
<name>X5E8M5_9CORY</name>
<feature type="transmembrane region" description="Helical" evidence="1">
    <location>
        <begin position="190"/>
        <end position="208"/>
    </location>
</feature>
<dbReference type="STRING" id="1404245.CGLY_02890"/>
<feature type="transmembrane region" description="Helical" evidence="1">
    <location>
        <begin position="126"/>
        <end position="142"/>
    </location>
</feature>
<dbReference type="Pfam" id="PF07786">
    <property type="entry name" value="HGSNAT_cat"/>
    <property type="match status" value="1"/>
</dbReference>
<gene>
    <name evidence="3" type="ORF">CGLY_02890</name>
</gene>
<feature type="transmembrane region" description="Helical" evidence="1">
    <location>
        <begin position="275"/>
        <end position="293"/>
    </location>
</feature>
<organism evidence="3 4">
    <name type="scientific">Corynebacterium glyciniphilum AJ 3170</name>
    <dbReference type="NCBI Taxonomy" id="1404245"/>
    <lineage>
        <taxon>Bacteria</taxon>
        <taxon>Bacillati</taxon>
        <taxon>Actinomycetota</taxon>
        <taxon>Actinomycetes</taxon>
        <taxon>Mycobacteriales</taxon>
        <taxon>Corynebacteriaceae</taxon>
        <taxon>Corynebacterium</taxon>
    </lineage>
</organism>
<feature type="transmembrane region" description="Helical" evidence="1">
    <location>
        <begin position="220"/>
        <end position="243"/>
    </location>
</feature>
<keyword evidence="3" id="KW-0012">Acyltransferase</keyword>
<protein>
    <submittedName>
        <fullName evidence="3">Membrane associated acyltransferase</fullName>
    </submittedName>
</protein>
<dbReference type="OrthoDB" id="4966979at2"/>
<evidence type="ECO:0000259" key="2">
    <source>
        <dbReference type="Pfam" id="PF07786"/>
    </source>
</evidence>
<keyword evidence="3" id="KW-0808">Transferase</keyword>
<keyword evidence="4" id="KW-1185">Reference proteome</keyword>
<evidence type="ECO:0000256" key="1">
    <source>
        <dbReference type="SAM" id="Phobius"/>
    </source>
</evidence>
<reference evidence="3 4" key="1">
    <citation type="journal article" date="2015" name="Int. J. Syst. Evol. Microbiol.">
        <title>Revisiting Corynebacterium glyciniphilum (ex Kubota et al., 1972) sp. nov., nom. rev., isolated from putrefied banana.</title>
        <authorList>
            <person name="Al-Dilaimi A."/>
            <person name="Bednarz H."/>
            <person name="Lomker A."/>
            <person name="Niehaus K."/>
            <person name="Kalinowski J."/>
            <person name="Ruckert C."/>
        </authorList>
    </citation>
    <scope>NUCLEOTIDE SEQUENCE [LARGE SCALE GENOMIC DNA]</scope>
    <source>
        <strain evidence="3">AJ 3170</strain>
    </source>
</reference>
<evidence type="ECO:0000313" key="3">
    <source>
        <dbReference type="EMBL" id="AHW63026.1"/>
    </source>
</evidence>
<feature type="transmembrane region" description="Helical" evidence="1">
    <location>
        <begin position="347"/>
        <end position="366"/>
    </location>
</feature>
<dbReference type="GO" id="GO:0016746">
    <property type="term" value="F:acyltransferase activity"/>
    <property type="evidence" value="ECO:0007669"/>
    <property type="project" value="UniProtKB-KW"/>
</dbReference>
<feature type="transmembrane region" description="Helical" evidence="1">
    <location>
        <begin position="101"/>
        <end position="120"/>
    </location>
</feature>
<keyword evidence="1" id="KW-1133">Transmembrane helix</keyword>
<feature type="transmembrane region" description="Helical" evidence="1">
    <location>
        <begin position="305"/>
        <end position="327"/>
    </location>
</feature>
<keyword evidence="1" id="KW-0472">Membrane</keyword>
<proteinExistence type="predicted"/>
<dbReference type="KEGG" id="cgy:CGLY_02890"/>
<dbReference type="HOGENOM" id="CLU_036065_1_0_11"/>
<keyword evidence="1" id="KW-0812">Transmembrane</keyword>
<dbReference type="eggNOG" id="COG2311">
    <property type="taxonomic scope" value="Bacteria"/>
</dbReference>
<feature type="transmembrane region" description="Helical" evidence="1">
    <location>
        <begin position="147"/>
        <end position="170"/>
    </location>
</feature>
<dbReference type="Proteomes" id="UP000023703">
    <property type="component" value="Chromosome"/>
</dbReference>